<dbReference type="EMBL" id="CAJNIZ010010380">
    <property type="protein sequence ID" value="CAE7299523.1"/>
    <property type="molecule type" value="Genomic_DNA"/>
</dbReference>
<keyword evidence="3" id="KW-1185">Reference proteome</keyword>
<evidence type="ECO:0000256" key="1">
    <source>
        <dbReference type="SAM" id="MobiDB-lite"/>
    </source>
</evidence>
<proteinExistence type="predicted"/>
<accession>A0A812N301</accession>
<comment type="caution">
    <text evidence="2">The sequence shown here is derived from an EMBL/GenBank/DDBJ whole genome shotgun (WGS) entry which is preliminary data.</text>
</comment>
<feature type="region of interest" description="Disordered" evidence="1">
    <location>
        <begin position="110"/>
        <end position="130"/>
    </location>
</feature>
<dbReference type="Proteomes" id="UP000649617">
    <property type="component" value="Unassembled WGS sequence"/>
</dbReference>
<evidence type="ECO:0000313" key="2">
    <source>
        <dbReference type="EMBL" id="CAE7299523.1"/>
    </source>
</evidence>
<protein>
    <submittedName>
        <fullName evidence="2">Uncharacterized protein</fullName>
    </submittedName>
</protein>
<evidence type="ECO:0000313" key="3">
    <source>
        <dbReference type="Proteomes" id="UP000649617"/>
    </source>
</evidence>
<reference evidence="2" key="1">
    <citation type="submission" date="2021-02" db="EMBL/GenBank/DDBJ databases">
        <authorList>
            <person name="Dougan E. K."/>
            <person name="Rhodes N."/>
            <person name="Thang M."/>
            <person name="Chan C."/>
        </authorList>
    </citation>
    <scope>NUCLEOTIDE SEQUENCE</scope>
</reference>
<feature type="compositionally biased region" description="Low complexity" evidence="1">
    <location>
        <begin position="113"/>
        <end position="124"/>
    </location>
</feature>
<sequence>MPLCAEQGSAFILMHPHCQLEVRAQHRTVHFLRLLLWYGCEEYQSLIGACSDVRCRPIPVRLPPLSPPSRAPPPSALLVPPPTVEAARMRPHIDSGGLAMQVASSSDLGNGGLAAPLRPALHPPFSRRSR</sequence>
<organism evidence="2 3">
    <name type="scientific">Symbiodinium pilosum</name>
    <name type="common">Dinoflagellate</name>
    <dbReference type="NCBI Taxonomy" id="2952"/>
    <lineage>
        <taxon>Eukaryota</taxon>
        <taxon>Sar</taxon>
        <taxon>Alveolata</taxon>
        <taxon>Dinophyceae</taxon>
        <taxon>Suessiales</taxon>
        <taxon>Symbiodiniaceae</taxon>
        <taxon>Symbiodinium</taxon>
    </lineage>
</organism>
<name>A0A812N301_SYMPI</name>
<gene>
    <name evidence="2" type="ORF">SPIL2461_LOCUS6764</name>
</gene>
<dbReference type="AlphaFoldDB" id="A0A812N301"/>